<reference evidence="1" key="2">
    <citation type="journal article" date="2022" name="New Phytol.">
        <title>Evolutionary transition to the ectomycorrhizal habit in the genomes of a hyperdiverse lineage of mushroom-forming fungi.</title>
        <authorList>
            <person name="Looney B."/>
            <person name="Miyauchi S."/>
            <person name="Morin E."/>
            <person name="Drula E."/>
            <person name="Courty P.E."/>
            <person name="Kohler A."/>
            <person name="Kuo A."/>
            <person name="LaButti K."/>
            <person name="Pangilinan J."/>
            <person name="Lipzen A."/>
            <person name="Riley R."/>
            <person name="Andreopoulos W."/>
            <person name="He G."/>
            <person name="Johnson J."/>
            <person name="Nolan M."/>
            <person name="Tritt A."/>
            <person name="Barry K.W."/>
            <person name="Grigoriev I.V."/>
            <person name="Nagy L.G."/>
            <person name="Hibbett D."/>
            <person name="Henrissat B."/>
            <person name="Matheny P.B."/>
            <person name="Labbe J."/>
            <person name="Martin F.M."/>
        </authorList>
    </citation>
    <scope>NUCLEOTIDE SEQUENCE</scope>
    <source>
        <strain evidence="1">HHB10654</strain>
    </source>
</reference>
<dbReference type="EMBL" id="MU277198">
    <property type="protein sequence ID" value="KAI0064578.1"/>
    <property type="molecule type" value="Genomic_DNA"/>
</dbReference>
<sequence>MSYRPPYAAPANPPYPSQPAYHTQYQDGTEYSDPYGAHQPHETYDQSGYDAYRDEPQFPPQQNFGGEQQFAVNRPKEEPTYEIENYTVTPRPAKTSRDMRAWRYDHQGHLWTAGSRTRCCGRFFCCTILITLFLFISIVLSLALWIQPPNIIIGDVQETTNGSTIQLTSDGLQVNLALPIEVDNPNYFSAKLTNVHADIIYPINSTLIGSGDVKNVQLPSHSNTNFTFPFMINYTQSIDPTQAIISDLASKCLASPQQDLTVSYKLTVGVRVFLITVSPTINNSLKFACPVSASDIEGLLKNLGVGGLAGILGLGSK</sequence>
<dbReference type="Proteomes" id="UP000814140">
    <property type="component" value="Unassembled WGS sequence"/>
</dbReference>
<name>A0ACB8T7Q9_9AGAM</name>
<organism evidence="1 2">
    <name type="scientific">Artomyces pyxidatus</name>
    <dbReference type="NCBI Taxonomy" id="48021"/>
    <lineage>
        <taxon>Eukaryota</taxon>
        <taxon>Fungi</taxon>
        <taxon>Dikarya</taxon>
        <taxon>Basidiomycota</taxon>
        <taxon>Agaricomycotina</taxon>
        <taxon>Agaricomycetes</taxon>
        <taxon>Russulales</taxon>
        <taxon>Auriscalpiaceae</taxon>
        <taxon>Artomyces</taxon>
    </lineage>
</organism>
<evidence type="ECO:0000313" key="1">
    <source>
        <dbReference type="EMBL" id="KAI0064578.1"/>
    </source>
</evidence>
<proteinExistence type="predicted"/>
<evidence type="ECO:0000313" key="2">
    <source>
        <dbReference type="Proteomes" id="UP000814140"/>
    </source>
</evidence>
<keyword evidence="2" id="KW-1185">Reference proteome</keyword>
<reference evidence="1" key="1">
    <citation type="submission" date="2021-03" db="EMBL/GenBank/DDBJ databases">
        <authorList>
            <consortium name="DOE Joint Genome Institute"/>
            <person name="Ahrendt S."/>
            <person name="Looney B.P."/>
            <person name="Miyauchi S."/>
            <person name="Morin E."/>
            <person name="Drula E."/>
            <person name="Courty P.E."/>
            <person name="Chicoki N."/>
            <person name="Fauchery L."/>
            <person name="Kohler A."/>
            <person name="Kuo A."/>
            <person name="Labutti K."/>
            <person name="Pangilinan J."/>
            <person name="Lipzen A."/>
            <person name="Riley R."/>
            <person name="Andreopoulos W."/>
            <person name="He G."/>
            <person name="Johnson J."/>
            <person name="Barry K.W."/>
            <person name="Grigoriev I.V."/>
            <person name="Nagy L."/>
            <person name="Hibbett D."/>
            <person name="Henrissat B."/>
            <person name="Matheny P.B."/>
            <person name="Labbe J."/>
            <person name="Martin F."/>
        </authorList>
    </citation>
    <scope>NUCLEOTIDE SEQUENCE</scope>
    <source>
        <strain evidence="1">HHB10654</strain>
    </source>
</reference>
<protein>
    <submittedName>
        <fullName evidence="1">Uncharacterized protein</fullName>
    </submittedName>
</protein>
<accession>A0ACB8T7Q9</accession>
<comment type="caution">
    <text evidence="1">The sequence shown here is derived from an EMBL/GenBank/DDBJ whole genome shotgun (WGS) entry which is preliminary data.</text>
</comment>
<gene>
    <name evidence="1" type="ORF">BV25DRAFT_1914282</name>
</gene>